<reference evidence="2 3" key="1">
    <citation type="journal article" date="2018" name="IMA Fungus">
        <title>IMA Genome-F 10: Nine draft genome sequences of Claviceps purpurea s.lat., including C. arundinis, C. humidiphila, and C. cf. spartinae, pseudomolecules for the pitch canker pathogen Fusarium circinatum, draft genome of Davidsoniella eucalypti, Grosmannia galeiformis, Quambalaria eucalypti, and Teratosphaeria destructans.</title>
        <authorList>
            <person name="Wingfield B.D."/>
            <person name="Liu M."/>
            <person name="Nguyen H.D."/>
            <person name="Lane F.A."/>
            <person name="Morgan S.W."/>
            <person name="De Vos L."/>
            <person name="Wilken P.M."/>
            <person name="Duong T.A."/>
            <person name="Aylward J."/>
            <person name="Coetzee M.P."/>
            <person name="Dadej K."/>
            <person name="De Beer Z.W."/>
            <person name="Findlay W."/>
            <person name="Havenga M."/>
            <person name="Kolarik M."/>
            <person name="Menzies J.G."/>
            <person name="Naidoo K."/>
            <person name="Pochopski O."/>
            <person name="Shoukouhi P."/>
            <person name="Santana Q.C."/>
            <person name="Seifert K.A."/>
            <person name="Soal N."/>
            <person name="Steenkamp E.T."/>
            <person name="Tatham C.T."/>
            <person name="van der Nest M.A."/>
            <person name="Wingfield M.J."/>
        </authorList>
    </citation>
    <scope>NUCLEOTIDE SEQUENCE [LARGE SCALE GENOMIC DNA]</scope>
    <source>
        <strain evidence="2">CMW44962</strain>
    </source>
</reference>
<dbReference type="AlphaFoldDB" id="A0A9W7SVM2"/>
<evidence type="ECO:0000256" key="1">
    <source>
        <dbReference type="SAM" id="MobiDB-lite"/>
    </source>
</evidence>
<reference evidence="2 3" key="2">
    <citation type="journal article" date="2021" name="Curr. Genet.">
        <title>Genetic response to nitrogen starvation in the aggressive Eucalyptus foliar pathogen Teratosphaeria destructans.</title>
        <authorList>
            <person name="Havenga M."/>
            <person name="Wingfield B.D."/>
            <person name="Wingfield M.J."/>
            <person name="Dreyer L.L."/>
            <person name="Roets F."/>
            <person name="Aylward J."/>
        </authorList>
    </citation>
    <scope>NUCLEOTIDE SEQUENCE [LARGE SCALE GENOMIC DNA]</scope>
    <source>
        <strain evidence="2">CMW44962</strain>
    </source>
</reference>
<comment type="caution">
    <text evidence="2">The sequence shown here is derived from an EMBL/GenBank/DDBJ whole genome shotgun (WGS) entry which is preliminary data.</text>
</comment>
<protein>
    <submittedName>
        <fullName evidence="2">Uncharacterized protein</fullName>
    </submittedName>
</protein>
<dbReference type="Proteomes" id="UP001138500">
    <property type="component" value="Unassembled WGS sequence"/>
</dbReference>
<evidence type="ECO:0000313" key="3">
    <source>
        <dbReference type="Proteomes" id="UP001138500"/>
    </source>
</evidence>
<dbReference type="EMBL" id="RIBY02001112">
    <property type="protein sequence ID" value="KAH9832779.1"/>
    <property type="molecule type" value="Genomic_DNA"/>
</dbReference>
<proteinExistence type="predicted"/>
<name>A0A9W7SVM2_9PEZI</name>
<organism evidence="2 3">
    <name type="scientific">Teratosphaeria destructans</name>
    <dbReference type="NCBI Taxonomy" id="418781"/>
    <lineage>
        <taxon>Eukaryota</taxon>
        <taxon>Fungi</taxon>
        <taxon>Dikarya</taxon>
        <taxon>Ascomycota</taxon>
        <taxon>Pezizomycotina</taxon>
        <taxon>Dothideomycetes</taxon>
        <taxon>Dothideomycetidae</taxon>
        <taxon>Mycosphaerellales</taxon>
        <taxon>Teratosphaeriaceae</taxon>
        <taxon>Teratosphaeria</taxon>
    </lineage>
</organism>
<keyword evidence="3" id="KW-1185">Reference proteome</keyword>
<sequence>MSSLPGSSLPPPSKRPAARLPTQAELDRQYLHTSFQPLVSALDQAIDDGDAARVKDELDAGPPPVPILKRL</sequence>
<evidence type="ECO:0000313" key="2">
    <source>
        <dbReference type="EMBL" id="KAH9832779.1"/>
    </source>
</evidence>
<feature type="region of interest" description="Disordered" evidence="1">
    <location>
        <begin position="1"/>
        <end position="20"/>
    </location>
</feature>
<accession>A0A9W7SVM2</accession>
<gene>
    <name evidence="2" type="ORF">Tdes44962_MAKER00260</name>
</gene>